<dbReference type="RefSeq" id="WP_092430378.1">
    <property type="nucleotide sequence ID" value="NZ_FNCL01000019.1"/>
</dbReference>
<dbReference type="STRING" id="311180.SAMN04488050_11826"/>
<dbReference type="PIRSF" id="PIRSF017082">
    <property type="entry name" value="YflP"/>
    <property type="match status" value="1"/>
</dbReference>
<keyword evidence="4" id="KW-1185">Reference proteome</keyword>
<dbReference type="Gene3D" id="3.40.190.10">
    <property type="entry name" value="Periplasmic binding protein-like II"/>
    <property type="match status" value="1"/>
</dbReference>
<reference evidence="4" key="1">
    <citation type="submission" date="2016-10" db="EMBL/GenBank/DDBJ databases">
        <authorList>
            <person name="Varghese N."/>
            <person name="Submissions S."/>
        </authorList>
    </citation>
    <scope>NUCLEOTIDE SEQUENCE [LARGE SCALE GENOMIC DNA]</scope>
    <source>
        <strain evidence="4">DSM 26894</strain>
    </source>
</reference>
<dbReference type="Proteomes" id="UP000199392">
    <property type="component" value="Unassembled WGS sequence"/>
</dbReference>
<dbReference type="PANTHER" id="PTHR42928">
    <property type="entry name" value="TRICARBOXYLATE-BINDING PROTEIN"/>
    <property type="match status" value="1"/>
</dbReference>
<accession>A0A1I6WCI7</accession>
<dbReference type="PANTHER" id="PTHR42928:SF3">
    <property type="entry name" value="UPF0065 PROTEIN YFLP"/>
    <property type="match status" value="1"/>
</dbReference>
<protein>
    <submittedName>
        <fullName evidence="3">Putative tricarboxylic transport membrane protein</fullName>
    </submittedName>
</protein>
<dbReference type="SUPFAM" id="SSF53850">
    <property type="entry name" value="Periplasmic binding protein-like II"/>
    <property type="match status" value="1"/>
</dbReference>
<evidence type="ECO:0000256" key="1">
    <source>
        <dbReference type="ARBA" id="ARBA00006987"/>
    </source>
</evidence>
<evidence type="ECO:0000256" key="2">
    <source>
        <dbReference type="SAM" id="SignalP"/>
    </source>
</evidence>
<proteinExistence type="inferred from homology"/>
<dbReference type="AlphaFoldDB" id="A0A1I6WCI7"/>
<dbReference type="OrthoDB" id="9780943at2"/>
<dbReference type="EMBL" id="FOZW01000018">
    <property type="protein sequence ID" value="SFT23699.1"/>
    <property type="molecule type" value="Genomic_DNA"/>
</dbReference>
<dbReference type="InterPro" id="IPR042100">
    <property type="entry name" value="Bug_dom1"/>
</dbReference>
<name>A0A1I6WCI7_9RHOB</name>
<sequence length="325" mass="33836">MSYMRKFITGAMLAAGLTGVSAVTASAAECIAPADPGGGWDFTCRTVGRLLTELGLEESSVQVTNMPGGVGAVAFANVAGKRASEGDLLVATSTVGVTQIAQGKYPGGVDVMRWVGMLGTDVGVIVVPADSDYETVGDLLDALKADPTSVPVAGSSGAGGWDHIRLLMLADAAGMEGDDYKAIRWVQFDGGSPAVTQMLGGQVGAVSTDLGEIAGFVESGDIKILAALSDEPIPAFPDAPTAKSQGFDVTGYNWRGFYTGGDVSDEDYQAWVDELKSLFDTPEWKEAAEGNGLITVWRGGEEFEAYVADQAKQMEEISRSIGVIQ</sequence>
<evidence type="ECO:0000313" key="3">
    <source>
        <dbReference type="EMBL" id="SFT23699.1"/>
    </source>
</evidence>
<keyword evidence="2" id="KW-0732">Signal</keyword>
<feature type="chain" id="PRO_5011705622" evidence="2">
    <location>
        <begin position="28"/>
        <end position="325"/>
    </location>
</feature>
<dbReference type="CDD" id="cd07012">
    <property type="entry name" value="PBP2_Bug_TTT"/>
    <property type="match status" value="1"/>
</dbReference>
<dbReference type="Gene3D" id="3.40.190.150">
    <property type="entry name" value="Bordetella uptake gene, domain 1"/>
    <property type="match status" value="1"/>
</dbReference>
<organism evidence="3 4">
    <name type="scientific">Alloyangia pacifica</name>
    <dbReference type="NCBI Taxonomy" id="311180"/>
    <lineage>
        <taxon>Bacteria</taxon>
        <taxon>Pseudomonadati</taxon>
        <taxon>Pseudomonadota</taxon>
        <taxon>Alphaproteobacteria</taxon>
        <taxon>Rhodobacterales</taxon>
        <taxon>Roseobacteraceae</taxon>
        <taxon>Alloyangia</taxon>
    </lineage>
</organism>
<feature type="signal peptide" evidence="2">
    <location>
        <begin position="1"/>
        <end position="27"/>
    </location>
</feature>
<dbReference type="InterPro" id="IPR005064">
    <property type="entry name" value="BUG"/>
</dbReference>
<dbReference type="Pfam" id="PF03401">
    <property type="entry name" value="TctC"/>
    <property type="match status" value="1"/>
</dbReference>
<evidence type="ECO:0000313" key="4">
    <source>
        <dbReference type="Proteomes" id="UP000199392"/>
    </source>
</evidence>
<comment type="similarity">
    <text evidence="1">Belongs to the UPF0065 (bug) family.</text>
</comment>
<gene>
    <name evidence="3" type="ORF">SAMN04488050_11826</name>
</gene>